<keyword evidence="2" id="KW-1185">Reference proteome</keyword>
<sequence>MHRSRRQESPEFNSQLLTLSNILCTFKRTRERSAAHAIPYRRDSQTETSVELGLATGCRRASRARLRAIKYVALPPRLLLSAAI</sequence>
<accession>A0ABD2WST5</accession>
<dbReference type="Proteomes" id="UP001627154">
    <property type="component" value="Unassembled WGS sequence"/>
</dbReference>
<evidence type="ECO:0000313" key="2">
    <source>
        <dbReference type="Proteomes" id="UP001627154"/>
    </source>
</evidence>
<reference evidence="1 2" key="1">
    <citation type="journal article" date="2024" name="bioRxiv">
        <title>A reference genome for Trichogramma kaykai: A tiny desert-dwelling parasitoid wasp with competing sex-ratio distorters.</title>
        <authorList>
            <person name="Culotta J."/>
            <person name="Lindsey A.R."/>
        </authorList>
    </citation>
    <scope>NUCLEOTIDE SEQUENCE [LARGE SCALE GENOMIC DNA]</scope>
    <source>
        <strain evidence="1 2">KSX58</strain>
    </source>
</reference>
<name>A0ABD2WST5_9HYME</name>
<proteinExistence type="predicted"/>
<protein>
    <submittedName>
        <fullName evidence="1">Uncharacterized protein</fullName>
    </submittedName>
</protein>
<gene>
    <name evidence="1" type="ORF">TKK_009953</name>
</gene>
<dbReference type="EMBL" id="JBJJXI010000074">
    <property type="protein sequence ID" value="KAL3396081.1"/>
    <property type="molecule type" value="Genomic_DNA"/>
</dbReference>
<comment type="caution">
    <text evidence="1">The sequence shown here is derived from an EMBL/GenBank/DDBJ whole genome shotgun (WGS) entry which is preliminary data.</text>
</comment>
<organism evidence="1 2">
    <name type="scientific">Trichogramma kaykai</name>
    <dbReference type="NCBI Taxonomy" id="54128"/>
    <lineage>
        <taxon>Eukaryota</taxon>
        <taxon>Metazoa</taxon>
        <taxon>Ecdysozoa</taxon>
        <taxon>Arthropoda</taxon>
        <taxon>Hexapoda</taxon>
        <taxon>Insecta</taxon>
        <taxon>Pterygota</taxon>
        <taxon>Neoptera</taxon>
        <taxon>Endopterygota</taxon>
        <taxon>Hymenoptera</taxon>
        <taxon>Apocrita</taxon>
        <taxon>Proctotrupomorpha</taxon>
        <taxon>Chalcidoidea</taxon>
        <taxon>Trichogrammatidae</taxon>
        <taxon>Trichogramma</taxon>
    </lineage>
</organism>
<evidence type="ECO:0000313" key="1">
    <source>
        <dbReference type="EMBL" id="KAL3396081.1"/>
    </source>
</evidence>
<dbReference type="AlphaFoldDB" id="A0ABD2WST5"/>